<evidence type="ECO:0000313" key="2">
    <source>
        <dbReference type="EMBL" id="KIW13814.1"/>
    </source>
</evidence>
<feature type="compositionally biased region" description="Polar residues" evidence="1">
    <location>
        <begin position="23"/>
        <end position="34"/>
    </location>
</feature>
<dbReference type="HOGENOM" id="CLU_2223300_0_0_1"/>
<protein>
    <submittedName>
        <fullName evidence="2">Uncharacterized protein</fullName>
    </submittedName>
</protein>
<dbReference type="Proteomes" id="UP000053328">
    <property type="component" value="Unassembled WGS sequence"/>
</dbReference>
<name>A0A0D2BRC7_9EURO</name>
<proteinExistence type="predicted"/>
<accession>A0A0D2BRC7</accession>
<keyword evidence="3" id="KW-1185">Reference proteome</keyword>
<dbReference type="VEuPathDB" id="FungiDB:PV08_06594"/>
<dbReference type="AlphaFoldDB" id="A0A0D2BRC7"/>
<dbReference type="EMBL" id="KN847496">
    <property type="protein sequence ID" value="KIW13814.1"/>
    <property type="molecule type" value="Genomic_DNA"/>
</dbReference>
<dbReference type="RefSeq" id="XP_016234030.1">
    <property type="nucleotide sequence ID" value="XM_016380928.1"/>
</dbReference>
<feature type="region of interest" description="Disordered" evidence="1">
    <location>
        <begin position="58"/>
        <end position="77"/>
    </location>
</feature>
<reference evidence="2 3" key="1">
    <citation type="submission" date="2015-01" db="EMBL/GenBank/DDBJ databases">
        <title>The Genome Sequence of Exophiala spinifera CBS89968.</title>
        <authorList>
            <consortium name="The Broad Institute Genomics Platform"/>
            <person name="Cuomo C."/>
            <person name="de Hoog S."/>
            <person name="Gorbushina A."/>
            <person name="Stielow B."/>
            <person name="Teixiera M."/>
            <person name="Abouelleil A."/>
            <person name="Chapman S.B."/>
            <person name="Priest M."/>
            <person name="Young S.K."/>
            <person name="Wortman J."/>
            <person name="Nusbaum C."/>
            <person name="Birren B."/>
        </authorList>
    </citation>
    <scope>NUCLEOTIDE SEQUENCE [LARGE SCALE GENOMIC DNA]</scope>
    <source>
        <strain evidence="2 3">CBS 89968</strain>
    </source>
</reference>
<feature type="region of interest" description="Disordered" evidence="1">
    <location>
        <begin position="23"/>
        <end position="52"/>
    </location>
</feature>
<sequence length="106" mass="11485">MPSHLGVIMTKRLCACQALESTVSNPAAPSSPNAKNRGHFETSEETVQRLPDYALAAEPRRLTSGGQGKSDNWSRPEQQIPLRAELRMCGGIVLPFETLAVLPSVN</sequence>
<evidence type="ECO:0000313" key="3">
    <source>
        <dbReference type="Proteomes" id="UP000053328"/>
    </source>
</evidence>
<gene>
    <name evidence="2" type="ORF">PV08_06594</name>
</gene>
<dbReference type="GeneID" id="27333677"/>
<evidence type="ECO:0000256" key="1">
    <source>
        <dbReference type="SAM" id="MobiDB-lite"/>
    </source>
</evidence>
<organism evidence="2 3">
    <name type="scientific">Exophiala spinifera</name>
    <dbReference type="NCBI Taxonomy" id="91928"/>
    <lineage>
        <taxon>Eukaryota</taxon>
        <taxon>Fungi</taxon>
        <taxon>Dikarya</taxon>
        <taxon>Ascomycota</taxon>
        <taxon>Pezizomycotina</taxon>
        <taxon>Eurotiomycetes</taxon>
        <taxon>Chaetothyriomycetidae</taxon>
        <taxon>Chaetothyriales</taxon>
        <taxon>Herpotrichiellaceae</taxon>
        <taxon>Exophiala</taxon>
    </lineage>
</organism>